<protein>
    <submittedName>
        <fullName evidence="1">Uncharacterized protein</fullName>
    </submittedName>
</protein>
<keyword evidence="2" id="KW-1185">Reference proteome</keyword>
<dbReference type="RefSeq" id="WP_148867892.1">
    <property type="nucleotide sequence ID" value="NZ_VNHO01000034.1"/>
</dbReference>
<evidence type="ECO:0000313" key="2">
    <source>
        <dbReference type="Proteomes" id="UP000322294"/>
    </source>
</evidence>
<dbReference type="OrthoDB" id="1680763at2"/>
<reference evidence="1 2" key="1">
    <citation type="submission" date="2019-07" db="EMBL/GenBank/DDBJ databases">
        <title>Genomic Encyclopedia of Type Strains, Phase I: the one thousand microbial genomes (KMG-I) project.</title>
        <authorList>
            <person name="Kyrpides N."/>
        </authorList>
    </citation>
    <scope>NUCLEOTIDE SEQUENCE [LARGE SCALE GENOMIC DNA]</scope>
    <source>
        <strain evidence="1 2">DSM 16647</strain>
    </source>
</reference>
<evidence type="ECO:0000313" key="1">
    <source>
        <dbReference type="EMBL" id="TYP49212.1"/>
    </source>
</evidence>
<comment type="caution">
    <text evidence="1">The sequence shown here is derived from an EMBL/GenBank/DDBJ whole genome shotgun (WGS) entry which is preliminary data.</text>
</comment>
<dbReference type="AlphaFoldDB" id="A0A5S5AG23"/>
<sequence length="158" mass="17793">MQLNIELYAGRAIHIADYHEISLAVTSNGEIIEDSASLDYFGFFGVILGGKRVAATGRRIHYSFKDLAGIFEAEPAQPFRILFLDPEDEILLTVDTNIWLDPGLLVQDLVLQVSSENKSLEIPLNRPNVKIDWPGRGRFVIDVSEYIKTLYAERARIS</sequence>
<name>A0A5S5AG23_9FIRM</name>
<proteinExistence type="predicted"/>
<dbReference type="Proteomes" id="UP000322294">
    <property type="component" value="Unassembled WGS sequence"/>
</dbReference>
<accession>A0A5S5AG23</accession>
<dbReference type="EMBL" id="VNHO01000034">
    <property type="protein sequence ID" value="TYP49212.1"/>
    <property type="molecule type" value="Genomic_DNA"/>
</dbReference>
<gene>
    <name evidence="1" type="ORF">LZ11_02221</name>
</gene>
<organism evidence="1 2">
    <name type="scientific">Thermosediminibacter litoriperuensis</name>
    <dbReference type="NCBI Taxonomy" id="291989"/>
    <lineage>
        <taxon>Bacteria</taxon>
        <taxon>Bacillati</taxon>
        <taxon>Bacillota</taxon>
        <taxon>Clostridia</taxon>
        <taxon>Thermosediminibacterales</taxon>
        <taxon>Thermosediminibacteraceae</taxon>
        <taxon>Thermosediminibacter</taxon>
    </lineage>
</organism>